<dbReference type="InterPro" id="IPR050768">
    <property type="entry name" value="UPF0353/GerABKA_families"/>
</dbReference>
<evidence type="ECO:0000256" key="2">
    <source>
        <dbReference type="ARBA" id="ARBA00023136"/>
    </source>
</evidence>
<name>A0A5J5GJS0_9BACL</name>
<dbReference type="PANTHER" id="PTHR22550:SF5">
    <property type="entry name" value="LEUCINE ZIPPER PROTEIN 4"/>
    <property type="match status" value="1"/>
</dbReference>
<dbReference type="EMBL" id="VYKK01000002">
    <property type="protein sequence ID" value="KAA9008521.1"/>
    <property type="molecule type" value="Genomic_DNA"/>
</dbReference>
<keyword evidence="3" id="KW-0812">Transmembrane</keyword>
<dbReference type="PIRSF" id="PIRSF005690">
    <property type="entry name" value="GerBA"/>
    <property type="match status" value="1"/>
</dbReference>
<proteinExistence type="inferred from homology"/>
<comment type="similarity">
    <text evidence="1">Belongs to the GerABKA family.</text>
</comment>
<feature type="transmembrane region" description="Helical" evidence="3">
    <location>
        <begin position="277"/>
        <end position="299"/>
    </location>
</feature>
<comment type="caution">
    <text evidence="4">The sequence shown here is derived from an EMBL/GenBank/DDBJ whole genome shotgun (WGS) entry which is preliminary data.</text>
</comment>
<feature type="transmembrane region" description="Helical" evidence="3">
    <location>
        <begin position="404"/>
        <end position="428"/>
    </location>
</feature>
<protein>
    <submittedName>
        <fullName evidence="4">Spore germination protein</fullName>
    </submittedName>
</protein>
<keyword evidence="5" id="KW-1185">Reference proteome</keyword>
<dbReference type="AlphaFoldDB" id="A0A5J5GJS0"/>
<dbReference type="OrthoDB" id="1726708at2"/>
<dbReference type="GO" id="GO:0016020">
    <property type="term" value="C:membrane"/>
    <property type="evidence" value="ECO:0007669"/>
    <property type="project" value="InterPro"/>
</dbReference>
<organism evidence="4 5">
    <name type="scientific">Paenibacillus spiritus</name>
    <dbReference type="NCBI Taxonomy" id="2496557"/>
    <lineage>
        <taxon>Bacteria</taxon>
        <taxon>Bacillati</taxon>
        <taxon>Bacillota</taxon>
        <taxon>Bacilli</taxon>
        <taxon>Bacillales</taxon>
        <taxon>Paenibacillaceae</taxon>
        <taxon>Paenibacillus</taxon>
    </lineage>
</organism>
<evidence type="ECO:0000256" key="3">
    <source>
        <dbReference type="SAM" id="Phobius"/>
    </source>
</evidence>
<dbReference type="PANTHER" id="PTHR22550">
    <property type="entry name" value="SPORE GERMINATION PROTEIN"/>
    <property type="match status" value="1"/>
</dbReference>
<accession>A0A5J5GJS0</accession>
<sequence>MSDMLGMNGDLVIRRFHLFGRCRAAAVFFSSMIETDQLQDHVLKPLMAELSEGADGESARGDGLIGLIWNRTVHIGQGVRTGNLAKLPNEIVQGRLALLIDGHEEALAFDIRRIEYRSIEQPQTEQVIRGAREGFVEKLEPNLTLLRSRLQTSELRIETAPVGTRSASVVAVCYLDGLTDAGLVEEVMRRLSLIGTDGIIDAGYIEQFIEDQPLSPFPQVQSTERPDKTAASLLEGRVALLVDGSPFALIVPALFNQFFQTIDDYSERFLMGSLIRLVRLIALFFSLFFPALYVSIISFNPELIPTEFAVAISGGRAGVPFPAAIEVLIMEVAMEVLREATIRMPQMIGGALSIVGVLVIGEAAVSAGLASPITVVIVALTTIGSFATPAYNAAIALRMLRFPLVLLAGLFGLYGVMVGSILICNHLLMLESFGVPYMSPFISGKARDLKDTLIRVPLWWMRKRPSFLHPENRVRVLPSLTQRSIDHLFEERGELYEDTADLDDPGHHGHR</sequence>
<gene>
    <name evidence="4" type="ORF">F4V43_01000</name>
</gene>
<evidence type="ECO:0000313" key="4">
    <source>
        <dbReference type="EMBL" id="KAA9008521.1"/>
    </source>
</evidence>
<evidence type="ECO:0000313" key="5">
    <source>
        <dbReference type="Proteomes" id="UP000367750"/>
    </source>
</evidence>
<dbReference type="Proteomes" id="UP000367750">
    <property type="component" value="Unassembled WGS sequence"/>
</dbReference>
<feature type="transmembrane region" description="Helical" evidence="3">
    <location>
        <begin position="375"/>
        <end position="397"/>
    </location>
</feature>
<dbReference type="InterPro" id="IPR004995">
    <property type="entry name" value="Spore_Ger"/>
</dbReference>
<keyword evidence="2 3" id="KW-0472">Membrane</keyword>
<reference evidence="4 5" key="1">
    <citation type="submission" date="2019-09" db="EMBL/GenBank/DDBJ databases">
        <title>Bacillus ochoae sp. nov., Paenibacillus whitsoniae sp. nov., Paenibacillus spiritus sp. nov. Isolated from the Mars Exploration Rover during spacecraft assembly.</title>
        <authorList>
            <person name="Seuylemezian A."/>
            <person name="Vaishampayan P."/>
        </authorList>
    </citation>
    <scope>NUCLEOTIDE SEQUENCE [LARGE SCALE GENOMIC DNA]</scope>
    <source>
        <strain evidence="4 5">MER_111</strain>
    </source>
</reference>
<keyword evidence="3" id="KW-1133">Transmembrane helix</keyword>
<dbReference type="GO" id="GO:0009847">
    <property type="term" value="P:spore germination"/>
    <property type="evidence" value="ECO:0007669"/>
    <property type="project" value="InterPro"/>
</dbReference>
<evidence type="ECO:0000256" key="1">
    <source>
        <dbReference type="ARBA" id="ARBA00005278"/>
    </source>
</evidence>
<dbReference type="Pfam" id="PF03323">
    <property type="entry name" value="GerA"/>
    <property type="match status" value="1"/>
</dbReference>
<feature type="transmembrane region" description="Helical" evidence="3">
    <location>
        <begin position="349"/>
        <end position="369"/>
    </location>
</feature>